<dbReference type="Pfam" id="PF13649">
    <property type="entry name" value="Methyltransf_25"/>
    <property type="match status" value="1"/>
</dbReference>
<dbReference type="InterPro" id="IPR029063">
    <property type="entry name" value="SAM-dependent_MTases_sf"/>
</dbReference>
<organism evidence="3">
    <name type="scientific">candidate division WOR-3 bacterium</name>
    <dbReference type="NCBI Taxonomy" id="2052148"/>
    <lineage>
        <taxon>Bacteria</taxon>
        <taxon>Bacteria division WOR-3</taxon>
    </lineage>
</organism>
<evidence type="ECO:0000256" key="1">
    <source>
        <dbReference type="ARBA" id="ARBA00022679"/>
    </source>
</evidence>
<reference evidence="3" key="1">
    <citation type="journal article" date="2020" name="mSystems">
        <title>Genome- and Community-Level Interaction Insights into Carbon Utilization and Element Cycling Functions of Hydrothermarchaeota in Hydrothermal Sediment.</title>
        <authorList>
            <person name="Zhou Z."/>
            <person name="Liu Y."/>
            <person name="Xu W."/>
            <person name="Pan J."/>
            <person name="Luo Z.H."/>
            <person name="Li M."/>
        </authorList>
    </citation>
    <scope>NUCLEOTIDE SEQUENCE [LARGE SCALE GENOMIC DNA]</scope>
    <source>
        <strain evidence="3">SpSt-488</strain>
    </source>
</reference>
<dbReference type="GO" id="GO:0032259">
    <property type="term" value="P:methylation"/>
    <property type="evidence" value="ECO:0007669"/>
    <property type="project" value="UniProtKB-KW"/>
</dbReference>
<dbReference type="GO" id="GO:0008168">
    <property type="term" value="F:methyltransferase activity"/>
    <property type="evidence" value="ECO:0007669"/>
    <property type="project" value="UniProtKB-KW"/>
</dbReference>
<dbReference type="CDD" id="cd02440">
    <property type="entry name" value="AdoMet_MTases"/>
    <property type="match status" value="1"/>
</dbReference>
<gene>
    <name evidence="3" type="ORF">ENS41_01285</name>
</gene>
<evidence type="ECO:0000313" key="3">
    <source>
        <dbReference type="EMBL" id="HGK27576.1"/>
    </source>
</evidence>
<dbReference type="AlphaFoldDB" id="A0A7C4GC62"/>
<proteinExistence type="predicted"/>
<name>A0A7C4GC62_UNCW3</name>
<dbReference type="PANTHER" id="PTHR43861">
    <property type="entry name" value="TRANS-ACONITATE 2-METHYLTRANSFERASE-RELATED"/>
    <property type="match status" value="1"/>
</dbReference>
<comment type="caution">
    <text evidence="3">The sequence shown here is derived from an EMBL/GenBank/DDBJ whole genome shotgun (WGS) entry which is preliminary data.</text>
</comment>
<sequence length="281" mass="31954">MLLSSAADKYSRRLRRKPARLLDSGGRPSIVAGVIREPFSRFARHYDRFMVRYVDYKAWVDYVERVFRRFRVEPKTVLDVACGTGIPTLLLAQRGYRLTGVDRSPEMLAVLEAKRGDLSITTVQADIRDFAVGEPLDAAISLYDSINYLLVEEDLMRCFGCVRRALVEGGLFVFDMNTVYGLAEVWGTRTTARETGDVASVWTNSYDPETRVSTLHLTFWEKQPDGSAGERFEEVHQERGYTVEEVRRALVAAGFRRTHFYQHSSFLPVGPFTSRMMVVAG</sequence>
<dbReference type="EMBL" id="DSUT01000023">
    <property type="protein sequence ID" value="HGK27576.1"/>
    <property type="molecule type" value="Genomic_DNA"/>
</dbReference>
<accession>A0A7C4GC62</accession>
<keyword evidence="3" id="KW-0489">Methyltransferase</keyword>
<dbReference type="SUPFAM" id="SSF53335">
    <property type="entry name" value="S-adenosyl-L-methionine-dependent methyltransferases"/>
    <property type="match status" value="1"/>
</dbReference>
<dbReference type="InterPro" id="IPR041698">
    <property type="entry name" value="Methyltransf_25"/>
</dbReference>
<evidence type="ECO:0000259" key="2">
    <source>
        <dbReference type="Pfam" id="PF13649"/>
    </source>
</evidence>
<dbReference type="Gene3D" id="3.40.50.150">
    <property type="entry name" value="Vaccinia Virus protein VP39"/>
    <property type="match status" value="1"/>
</dbReference>
<dbReference type="Gene3D" id="2.20.25.110">
    <property type="entry name" value="S-adenosyl-L-methionine-dependent methyltransferases"/>
    <property type="match status" value="1"/>
</dbReference>
<feature type="domain" description="Methyltransferase" evidence="2">
    <location>
        <begin position="77"/>
        <end position="170"/>
    </location>
</feature>
<protein>
    <submittedName>
        <fullName evidence="3">Class I SAM-dependent methyltransferase</fullName>
    </submittedName>
</protein>
<keyword evidence="1 3" id="KW-0808">Transferase</keyword>